<reference evidence="2 3" key="1">
    <citation type="submission" date="2019-03" db="EMBL/GenBank/DDBJ databases">
        <title>First draft genome of Liparis tanakae, snailfish: a comprehensive survey of snailfish specific genes.</title>
        <authorList>
            <person name="Kim W."/>
            <person name="Song I."/>
            <person name="Jeong J.-H."/>
            <person name="Kim D."/>
            <person name="Kim S."/>
            <person name="Ryu S."/>
            <person name="Song J.Y."/>
            <person name="Lee S.K."/>
        </authorList>
    </citation>
    <scope>NUCLEOTIDE SEQUENCE [LARGE SCALE GENOMIC DNA]</scope>
    <source>
        <tissue evidence="2">Muscle</tissue>
    </source>
</reference>
<dbReference type="AlphaFoldDB" id="A0A4Z2HZT4"/>
<protein>
    <submittedName>
        <fullName evidence="2">Uncharacterized protein</fullName>
    </submittedName>
</protein>
<evidence type="ECO:0000313" key="3">
    <source>
        <dbReference type="Proteomes" id="UP000314294"/>
    </source>
</evidence>
<evidence type="ECO:0000256" key="1">
    <source>
        <dbReference type="SAM" id="MobiDB-lite"/>
    </source>
</evidence>
<accession>A0A4Z2HZT4</accession>
<keyword evidence="3" id="KW-1185">Reference proteome</keyword>
<name>A0A4Z2HZT4_9TELE</name>
<dbReference type="Proteomes" id="UP000314294">
    <property type="component" value="Unassembled WGS sequence"/>
</dbReference>
<evidence type="ECO:0000313" key="2">
    <source>
        <dbReference type="EMBL" id="TNN71060.1"/>
    </source>
</evidence>
<organism evidence="2 3">
    <name type="scientific">Liparis tanakae</name>
    <name type="common">Tanaka's snailfish</name>
    <dbReference type="NCBI Taxonomy" id="230148"/>
    <lineage>
        <taxon>Eukaryota</taxon>
        <taxon>Metazoa</taxon>
        <taxon>Chordata</taxon>
        <taxon>Craniata</taxon>
        <taxon>Vertebrata</taxon>
        <taxon>Euteleostomi</taxon>
        <taxon>Actinopterygii</taxon>
        <taxon>Neopterygii</taxon>
        <taxon>Teleostei</taxon>
        <taxon>Neoteleostei</taxon>
        <taxon>Acanthomorphata</taxon>
        <taxon>Eupercaria</taxon>
        <taxon>Perciformes</taxon>
        <taxon>Cottioidei</taxon>
        <taxon>Cottales</taxon>
        <taxon>Liparidae</taxon>
        <taxon>Liparis</taxon>
    </lineage>
</organism>
<proteinExistence type="predicted"/>
<feature type="region of interest" description="Disordered" evidence="1">
    <location>
        <begin position="48"/>
        <end position="81"/>
    </location>
</feature>
<comment type="caution">
    <text evidence="2">The sequence shown here is derived from an EMBL/GenBank/DDBJ whole genome shotgun (WGS) entry which is preliminary data.</text>
</comment>
<feature type="compositionally biased region" description="Polar residues" evidence="1">
    <location>
        <begin position="66"/>
        <end position="81"/>
    </location>
</feature>
<gene>
    <name evidence="2" type="ORF">EYF80_018721</name>
</gene>
<sequence length="81" mass="8672">MARTSLAFRQSGVRLAGCKDPGPLEVTVVPENISFQQHSVVLGSVSVCQDGDGQKTKKATGRNSERQTSTPQTANQMVTPR</sequence>
<dbReference type="EMBL" id="SRLO01000155">
    <property type="protein sequence ID" value="TNN71060.1"/>
    <property type="molecule type" value="Genomic_DNA"/>
</dbReference>